<dbReference type="EMBL" id="BSFD01000011">
    <property type="protein sequence ID" value="GLK50310.1"/>
    <property type="molecule type" value="Genomic_DNA"/>
</dbReference>
<reference evidence="1" key="1">
    <citation type="journal article" date="2014" name="Int. J. Syst. Evol. Microbiol.">
        <title>Complete genome of a new Firmicutes species belonging to the dominant human colonic microbiota ('Ruminococcus bicirculans') reveals two chromosomes and a selective capacity to utilize plant glucans.</title>
        <authorList>
            <consortium name="NISC Comparative Sequencing Program"/>
            <person name="Wegmann U."/>
            <person name="Louis P."/>
            <person name="Goesmann A."/>
            <person name="Henrissat B."/>
            <person name="Duncan S.H."/>
            <person name="Flint H.J."/>
        </authorList>
    </citation>
    <scope>NUCLEOTIDE SEQUENCE</scope>
    <source>
        <strain evidence="1">VKM B-1499</strain>
    </source>
</reference>
<evidence type="ECO:0000313" key="1">
    <source>
        <dbReference type="EMBL" id="GLK50310.1"/>
    </source>
</evidence>
<name>A0ABQ5TE78_9CAUL</name>
<comment type="caution">
    <text evidence="1">The sequence shown here is derived from an EMBL/GenBank/DDBJ whole genome shotgun (WGS) entry which is preliminary data.</text>
</comment>
<dbReference type="PROSITE" id="PS51257">
    <property type="entry name" value="PROKAR_LIPOPROTEIN"/>
    <property type="match status" value="1"/>
</dbReference>
<accession>A0ABQ5TE78</accession>
<reference evidence="1" key="2">
    <citation type="submission" date="2023-01" db="EMBL/GenBank/DDBJ databases">
        <authorList>
            <person name="Sun Q."/>
            <person name="Evtushenko L."/>
        </authorList>
    </citation>
    <scope>NUCLEOTIDE SEQUENCE</scope>
    <source>
        <strain evidence="1">VKM B-1499</strain>
    </source>
</reference>
<sequence length="174" mass="18841">MRRLLVPTLIGPMLFGMAVLTGCERREARPEAPVTAPKREADFRHRLEGDISGDYRPVAEAGEVWRVASLFIGQASAFEAWEAGRREASPLILTLVGPDGAVRFTPRAYALTDERLTLVAGAPGGRDARLEARIDPGALATARRNLGDRTPVISGTVTVEGVRLPVNLGWWNGD</sequence>
<dbReference type="RefSeq" id="WP_271166451.1">
    <property type="nucleotide sequence ID" value="NZ_BSFD01000011.1"/>
</dbReference>
<protein>
    <recommendedName>
        <fullName evidence="3">Lipoprotein</fullName>
    </recommendedName>
</protein>
<keyword evidence="2" id="KW-1185">Reference proteome</keyword>
<organism evidence="1 2">
    <name type="scientific">Brevundimonas intermedia</name>
    <dbReference type="NCBI Taxonomy" id="74315"/>
    <lineage>
        <taxon>Bacteria</taxon>
        <taxon>Pseudomonadati</taxon>
        <taxon>Pseudomonadota</taxon>
        <taxon>Alphaproteobacteria</taxon>
        <taxon>Caulobacterales</taxon>
        <taxon>Caulobacteraceae</taxon>
        <taxon>Brevundimonas</taxon>
    </lineage>
</organism>
<gene>
    <name evidence="1" type="ORF">GCM10017620_32840</name>
</gene>
<dbReference type="Proteomes" id="UP001143509">
    <property type="component" value="Unassembled WGS sequence"/>
</dbReference>
<evidence type="ECO:0008006" key="3">
    <source>
        <dbReference type="Google" id="ProtNLM"/>
    </source>
</evidence>
<evidence type="ECO:0000313" key="2">
    <source>
        <dbReference type="Proteomes" id="UP001143509"/>
    </source>
</evidence>
<proteinExistence type="predicted"/>